<dbReference type="SUPFAM" id="SSF51735">
    <property type="entry name" value="NAD(P)-binding Rossmann-fold domains"/>
    <property type="match status" value="1"/>
</dbReference>
<evidence type="ECO:0000256" key="3">
    <source>
        <dbReference type="ARBA" id="ARBA00023002"/>
    </source>
</evidence>
<dbReference type="GO" id="GO:0016491">
    <property type="term" value="F:oxidoreductase activity"/>
    <property type="evidence" value="ECO:0007669"/>
    <property type="project" value="UniProtKB-KW"/>
</dbReference>
<dbReference type="FunCoup" id="A0A2T3AAA9">
    <property type="interactions" value="230"/>
</dbReference>
<dbReference type="PROSITE" id="PS00061">
    <property type="entry name" value="ADH_SHORT"/>
    <property type="match status" value="1"/>
</dbReference>
<feature type="compositionally biased region" description="Low complexity" evidence="4">
    <location>
        <begin position="83"/>
        <end position="98"/>
    </location>
</feature>
<dbReference type="OrthoDB" id="191139at2759"/>
<comment type="similarity">
    <text evidence="1">Belongs to the short-chain dehydrogenases/reductases (SDR) family.</text>
</comment>
<keyword evidence="3" id="KW-0560">Oxidoreductase</keyword>
<gene>
    <name evidence="5" type="ORF">BD289DRAFT_366897</name>
</gene>
<evidence type="ECO:0000256" key="4">
    <source>
        <dbReference type="SAM" id="MobiDB-lite"/>
    </source>
</evidence>
<keyword evidence="6" id="KW-1185">Reference proteome</keyword>
<accession>A0A2T3AAA9</accession>
<dbReference type="PANTHER" id="PTHR24320">
    <property type="entry name" value="RETINOL DEHYDROGENASE"/>
    <property type="match status" value="1"/>
</dbReference>
<dbReference type="InterPro" id="IPR020904">
    <property type="entry name" value="Sc_DH/Rdtase_CS"/>
</dbReference>
<evidence type="ECO:0000256" key="1">
    <source>
        <dbReference type="ARBA" id="ARBA00006484"/>
    </source>
</evidence>
<feature type="region of interest" description="Disordered" evidence="4">
    <location>
        <begin position="13"/>
        <end position="34"/>
    </location>
</feature>
<dbReference type="Pfam" id="PF00106">
    <property type="entry name" value="adh_short"/>
    <property type="match status" value="1"/>
</dbReference>
<dbReference type="PRINTS" id="PR00081">
    <property type="entry name" value="GDHRDH"/>
</dbReference>
<dbReference type="EMBL" id="KZ678426">
    <property type="protein sequence ID" value="PSR88608.1"/>
    <property type="molecule type" value="Genomic_DNA"/>
</dbReference>
<dbReference type="STRING" id="2025994.A0A2T3AAA9"/>
<proteinExistence type="inferred from homology"/>
<reference evidence="5 6" key="1">
    <citation type="journal article" date="2018" name="Mycol. Prog.">
        <title>Coniella lustricola, a new species from submerged detritus.</title>
        <authorList>
            <person name="Raudabaugh D.B."/>
            <person name="Iturriaga T."/>
            <person name="Carver A."/>
            <person name="Mondo S."/>
            <person name="Pangilinan J."/>
            <person name="Lipzen A."/>
            <person name="He G."/>
            <person name="Amirebrahimi M."/>
            <person name="Grigoriev I.V."/>
            <person name="Miller A.N."/>
        </authorList>
    </citation>
    <scope>NUCLEOTIDE SEQUENCE [LARGE SCALE GENOMIC DNA]</scope>
    <source>
        <strain evidence="5 6">B22-T-1</strain>
    </source>
</reference>
<evidence type="ECO:0000313" key="5">
    <source>
        <dbReference type="EMBL" id="PSR88608.1"/>
    </source>
</evidence>
<dbReference type="Gene3D" id="3.40.50.720">
    <property type="entry name" value="NAD(P)-binding Rossmann-like Domain"/>
    <property type="match status" value="1"/>
</dbReference>
<dbReference type="InterPro" id="IPR036291">
    <property type="entry name" value="NAD(P)-bd_dom_sf"/>
</dbReference>
<feature type="region of interest" description="Disordered" evidence="4">
    <location>
        <begin position="72"/>
        <end position="113"/>
    </location>
</feature>
<dbReference type="PANTHER" id="PTHR24320:SF282">
    <property type="entry name" value="WW DOMAIN-CONTAINING OXIDOREDUCTASE"/>
    <property type="match status" value="1"/>
</dbReference>
<dbReference type="AlphaFoldDB" id="A0A2T3AAA9"/>
<organism evidence="5 6">
    <name type="scientific">Coniella lustricola</name>
    <dbReference type="NCBI Taxonomy" id="2025994"/>
    <lineage>
        <taxon>Eukaryota</taxon>
        <taxon>Fungi</taxon>
        <taxon>Dikarya</taxon>
        <taxon>Ascomycota</taxon>
        <taxon>Pezizomycotina</taxon>
        <taxon>Sordariomycetes</taxon>
        <taxon>Sordariomycetidae</taxon>
        <taxon>Diaporthales</taxon>
        <taxon>Schizoparmaceae</taxon>
        <taxon>Coniella</taxon>
    </lineage>
</organism>
<evidence type="ECO:0000256" key="2">
    <source>
        <dbReference type="ARBA" id="ARBA00022857"/>
    </source>
</evidence>
<dbReference type="InterPro" id="IPR002347">
    <property type="entry name" value="SDR_fam"/>
</dbReference>
<feature type="compositionally biased region" description="Polar residues" evidence="4">
    <location>
        <begin position="18"/>
        <end position="34"/>
    </location>
</feature>
<evidence type="ECO:0000313" key="6">
    <source>
        <dbReference type="Proteomes" id="UP000241462"/>
    </source>
</evidence>
<protein>
    <submittedName>
        <fullName evidence="5">Uncharacterized protein</fullName>
    </submittedName>
</protein>
<keyword evidence="2" id="KW-0521">NADP</keyword>
<sequence length="376" mass="40098">MGELSNMLRVTLRGSREANPTNFSADASSITTSSLPRGTESVVLITGAAGDLGRVTATVLARFARPARIYIADLTPPPPPPSSSSSSSSPSDAVVIANDNDDATTPPPLATQQQRTSLHFLPLDLSSFASIRQCATSFLGRESSLDLLVLNAGIMRVKPCMTSEGYEGHFGINYLGHALLAKLLLPVMLRTAAAQVPQQADEGVESISQSTTTTTKPRVVVVSSEGWAMAPKGGILFDKVKTNCASMTYTARYGQSKLALIHLTKHLATAHPQLDIIAIHPGRVNTGLGTALSKESLLVRLCAPLAPFISVDPEIGARNHLWAATSRNVVSGTYYEPVGVPDKEGPSARDEAMRERLWKWTEDELKGAVEAVETQT</sequence>
<dbReference type="Proteomes" id="UP000241462">
    <property type="component" value="Unassembled WGS sequence"/>
</dbReference>
<name>A0A2T3AAA9_9PEZI</name>
<dbReference type="InParanoid" id="A0A2T3AAA9"/>